<evidence type="ECO:0000256" key="6">
    <source>
        <dbReference type="ARBA" id="ARBA00018569"/>
    </source>
</evidence>
<dbReference type="Proteomes" id="UP001595593">
    <property type="component" value="Unassembled WGS sequence"/>
</dbReference>
<dbReference type="Gene3D" id="3.90.25.10">
    <property type="entry name" value="UDP-galactose 4-epimerase, domain 1"/>
    <property type="match status" value="1"/>
</dbReference>
<organism evidence="12 13">
    <name type="scientific">Teichococcus globiformis</name>
    <dbReference type="NCBI Taxonomy" id="2307229"/>
    <lineage>
        <taxon>Bacteria</taxon>
        <taxon>Pseudomonadati</taxon>
        <taxon>Pseudomonadota</taxon>
        <taxon>Alphaproteobacteria</taxon>
        <taxon>Acetobacterales</taxon>
        <taxon>Roseomonadaceae</taxon>
        <taxon>Roseomonas</taxon>
    </lineage>
</organism>
<dbReference type="EMBL" id="JBHRTN010000006">
    <property type="protein sequence ID" value="MFC3124402.1"/>
    <property type="molecule type" value="Genomic_DNA"/>
</dbReference>
<dbReference type="Pfam" id="PF01370">
    <property type="entry name" value="Epimerase"/>
    <property type="match status" value="1"/>
</dbReference>
<feature type="domain" description="NAD-dependent epimerase/dehydratase" evidence="11">
    <location>
        <begin position="4"/>
        <end position="253"/>
    </location>
</feature>
<evidence type="ECO:0000313" key="13">
    <source>
        <dbReference type="Proteomes" id="UP001595593"/>
    </source>
</evidence>
<dbReference type="RefSeq" id="WP_379594822.1">
    <property type="nucleotide sequence ID" value="NZ_JBHRTN010000006.1"/>
</dbReference>
<comment type="pathway">
    <text evidence="3 10">Carbohydrate metabolism; galactose metabolism.</text>
</comment>
<gene>
    <name evidence="12" type="primary">galE</name>
    <name evidence="12" type="ORF">ACFOD4_04950</name>
</gene>
<comment type="caution">
    <text evidence="12">The sequence shown here is derived from an EMBL/GenBank/DDBJ whole genome shotgun (WGS) entry which is preliminary data.</text>
</comment>
<comment type="catalytic activity">
    <reaction evidence="1 10">
        <text>UDP-alpha-D-glucose = UDP-alpha-D-galactose</text>
        <dbReference type="Rhea" id="RHEA:22168"/>
        <dbReference type="ChEBI" id="CHEBI:58885"/>
        <dbReference type="ChEBI" id="CHEBI:66914"/>
        <dbReference type="EC" id="5.1.3.2"/>
    </reaction>
</comment>
<evidence type="ECO:0000256" key="8">
    <source>
        <dbReference type="ARBA" id="ARBA00023235"/>
    </source>
</evidence>
<dbReference type="EC" id="5.1.3.2" evidence="5 10"/>
<evidence type="ECO:0000256" key="5">
    <source>
        <dbReference type="ARBA" id="ARBA00013189"/>
    </source>
</evidence>
<evidence type="ECO:0000256" key="3">
    <source>
        <dbReference type="ARBA" id="ARBA00004947"/>
    </source>
</evidence>
<dbReference type="NCBIfam" id="TIGR01179">
    <property type="entry name" value="galE"/>
    <property type="match status" value="1"/>
</dbReference>
<keyword evidence="9 10" id="KW-0119">Carbohydrate metabolism</keyword>
<evidence type="ECO:0000256" key="10">
    <source>
        <dbReference type="RuleBase" id="RU366046"/>
    </source>
</evidence>
<dbReference type="InterPro" id="IPR036291">
    <property type="entry name" value="NAD(P)-bd_dom_sf"/>
</dbReference>
<evidence type="ECO:0000256" key="4">
    <source>
        <dbReference type="ARBA" id="ARBA00007637"/>
    </source>
</evidence>
<evidence type="ECO:0000259" key="11">
    <source>
        <dbReference type="Pfam" id="PF01370"/>
    </source>
</evidence>
<reference evidence="13" key="1">
    <citation type="journal article" date="2019" name="Int. J. Syst. Evol. Microbiol.">
        <title>The Global Catalogue of Microorganisms (GCM) 10K type strain sequencing project: providing services to taxonomists for standard genome sequencing and annotation.</title>
        <authorList>
            <consortium name="The Broad Institute Genomics Platform"/>
            <consortium name="The Broad Institute Genome Sequencing Center for Infectious Disease"/>
            <person name="Wu L."/>
            <person name="Ma J."/>
        </authorList>
    </citation>
    <scope>NUCLEOTIDE SEQUENCE [LARGE SCALE GENOMIC DNA]</scope>
    <source>
        <strain evidence="13">KCTC 52094</strain>
    </source>
</reference>
<evidence type="ECO:0000256" key="9">
    <source>
        <dbReference type="ARBA" id="ARBA00023277"/>
    </source>
</evidence>
<keyword evidence="13" id="KW-1185">Reference proteome</keyword>
<name>A0ABV7G065_9PROT</name>
<dbReference type="InterPro" id="IPR005886">
    <property type="entry name" value="UDP_G4E"/>
</dbReference>
<dbReference type="SUPFAM" id="SSF51735">
    <property type="entry name" value="NAD(P)-binding Rossmann-fold domains"/>
    <property type="match status" value="1"/>
</dbReference>
<keyword evidence="7 10" id="KW-0520">NAD</keyword>
<dbReference type="Gene3D" id="3.40.50.720">
    <property type="entry name" value="NAD(P)-binding Rossmann-like Domain"/>
    <property type="match status" value="1"/>
</dbReference>
<sequence length="337" mass="35273">MTTVLITGGAGYIGSQVVLALQDSGCHPVVLDNLSTGFQEAVPAGVTFVRGDAGDAALVEAILTRTGACAVMHFAALMVAPESVREPLRYWQNNLGATIGLLEGMVAARVRLLVLSSTAAVYGIPDTLPVGEDAVCRPINPYGSSKLAAERMVAEAAAAHAARYVTLRYFNVAGADPAGRTGQRRAGATHLIKVACEAALGQRMAVDIHGSDYATSDGTGVRDYVHVADLASAHVAALHHLLGGGESLTLNCGYGRGHSVREVLTAVGRAAGRPVPWRVAPRRPGDPPAVVARAENVRQRLQWQPQYDSLDRIAADALGWERRMMERDGSGLAAAGG</sequence>
<comment type="similarity">
    <text evidence="4 10">Belongs to the NAD(P)-dependent epimerase/dehydratase family.</text>
</comment>
<evidence type="ECO:0000256" key="1">
    <source>
        <dbReference type="ARBA" id="ARBA00000083"/>
    </source>
</evidence>
<dbReference type="GO" id="GO:0003978">
    <property type="term" value="F:UDP-glucose 4-epimerase activity"/>
    <property type="evidence" value="ECO:0007669"/>
    <property type="project" value="UniProtKB-EC"/>
</dbReference>
<dbReference type="CDD" id="cd05247">
    <property type="entry name" value="UDP_G4E_1_SDR_e"/>
    <property type="match status" value="1"/>
</dbReference>
<dbReference type="InterPro" id="IPR001509">
    <property type="entry name" value="Epimerase_deHydtase"/>
</dbReference>
<proteinExistence type="inferred from homology"/>
<protein>
    <recommendedName>
        <fullName evidence="6 10">UDP-glucose 4-epimerase</fullName>
        <ecNumber evidence="5 10">5.1.3.2</ecNumber>
    </recommendedName>
</protein>
<accession>A0ABV7G065</accession>
<evidence type="ECO:0000313" key="12">
    <source>
        <dbReference type="EMBL" id="MFC3124402.1"/>
    </source>
</evidence>
<dbReference type="PANTHER" id="PTHR43725">
    <property type="entry name" value="UDP-GLUCOSE 4-EPIMERASE"/>
    <property type="match status" value="1"/>
</dbReference>
<evidence type="ECO:0000256" key="7">
    <source>
        <dbReference type="ARBA" id="ARBA00023027"/>
    </source>
</evidence>
<dbReference type="PANTHER" id="PTHR43725:SF53">
    <property type="entry name" value="UDP-ARABINOSE 4-EPIMERASE 1"/>
    <property type="match status" value="1"/>
</dbReference>
<evidence type="ECO:0000256" key="2">
    <source>
        <dbReference type="ARBA" id="ARBA00001911"/>
    </source>
</evidence>
<comment type="subunit">
    <text evidence="10">Homodimer.</text>
</comment>
<keyword evidence="8 10" id="KW-0413">Isomerase</keyword>
<comment type="cofactor">
    <cofactor evidence="2 10">
        <name>NAD(+)</name>
        <dbReference type="ChEBI" id="CHEBI:57540"/>
    </cofactor>
</comment>